<comment type="caution">
    <text evidence="1">The sequence shown here is derived from an EMBL/GenBank/DDBJ whole genome shotgun (WGS) entry which is preliminary data.</text>
</comment>
<accession>A0ABT4PDR1</accession>
<name>A0ABT4PDR1_9BACT</name>
<dbReference type="Proteomes" id="UP001141933">
    <property type="component" value="Unassembled WGS sequence"/>
</dbReference>
<dbReference type="RefSeq" id="WP_269876266.1">
    <property type="nucleotide sequence ID" value="NZ_JAPZVM010000001.1"/>
</dbReference>
<evidence type="ECO:0000313" key="2">
    <source>
        <dbReference type="Proteomes" id="UP001141933"/>
    </source>
</evidence>
<evidence type="ECO:0000313" key="1">
    <source>
        <dbReference type="EMBL" id="MCZ8371188.1"/>
    </source>
</evidence>
<keyword evidence="2" id="KW-1185">Reference proteome</keyword>
<reference evidence="1" key="1">
    <citation type="submission" date="2022-12" db="EMBL/GenBank/DDBJ databases">
        <title>Phocaeicola acetigenes sp. nov., isolated feces from a healthy human.</title>
        <authorList>
            <person name="Do H."/>
            <person name="Ha Y.B."/>
            <person name="Kim J.-S."/>
            <person name="Suh M.K."/>
            <person name="Kim H.S."/>
            <person name="Lee J.-S."/>
        </authorList>
    </citation>
    <scope>NUCLEOTIDE SEQUENCE</scope>
    <source>
        <strain evidence="1">KGMB11183</strain>
    </source>
</reference>
<organism evidence="1 2">
    <name type="scientific">Phocaeicola acetigenes</name>
    <dbReference type="NCBI Taxonomy" id="3016083"/>
    <lineage>
        <taxon>Bacteria</taxon>
        <taxon>Pseudomonadati</taxon>
        <taxon>Bacteroidota</taxon>
        <taxon>Bacteroidia</taxon>
        <taxon>Bacteroidales</taxon>
        <taxon>Bacteroidaceae</taxon>
        <taxon>Phocaeicola</taxon>
    </lineage>
</organism>
<protein>
    <recommendedName>
        <fullName evidence="3">HEAT repeat domain-containing protein</fullName>
    </recommendedName>
</protein>
<proteinExistence type="predicted"/>
<gene>
    <name evidence="1" type="ORF">O6P32_00480</name>
</gene>
<evidence type="ECO:0008006" key="3">
    <source>
        <dbReference type="Google" id="ProtNLM"/>
    </source>
</evidence>
<dbReference type="EMBL" id="JAPZVM010000001">
    <property type="protein sequence ID" value="MCZ8371188.1"/>
    <property type="molecule type" value="Genomic_DNA"/>
</dbReference>
<sequence>MNHSDLLKRLSERIHENDIREIISLLSLQENESGIHALYTWVYHTDLRVSANAAWILTHLDACHTPWLYSRQKELIEEAMQTTNTGKRRLILTILLEQPFDKEEINGTFLEFCLKHMISVQESIGVKSLCMKLAYKQCVHFPELLEELRMHLEVMEPDLLSPGLKVARKKILNHISRSARHS</sequence>